<dbReference type="Pfam" id="PF01396">
    <property type="entry name" value="Zn_ribbon_Top1"/>
    <property type="match status" value="3"/>
</dbReference>
<evidence type="ECO:0000256" key="4">
    <source>
        <dbReference type="ARBA" id="ARBA00022771"/>
    </source>
</evidence>
<feature type="site" description="Interaction with DNA" evidence="10">
    <location>
        <position position="139"/>
    </location>
</feature>
<dbReference type="Gene3D" id="3.40.50.140">
    <property type="match status" value="1"/>
</dbReference>
<evidence type="ECO:0000313" key="14">
    <source>
        <dbReference type="Proteomes" id="UP000294682"/>
    </source>
</evidence>
<dbReference type="Pfam" id="PF01751">
    <property type="entry name" value="Toprim"/>
    <property type="match status" value="1"/>
</dbReference>
<reference evidence="13 14" key="1">
    <citation type="submission" date="2019-03" db="EMBL/GenBank/DDBJ databases">
        <title>Genomic Encyclopedia of Type Strains, Phase IV (KMG-IV): sequencing the most valuable type-strain genomes for metagenomic binning, comparative biology and taxonomic classification.</title>
        <authorList>
            <person name="Goeker M."/>
        </authorList>
    </citation>
    <scope>NUCLEOTIDE SEQUENCE [LARGE SCALE GENOMIC DNA]</scope>
    <source>
        <strain evidence="13 14">DSM 100433</strain>
    </source>
</reference>
<feature type="site" description="Interaction with DNA" evidence="10">
    <location>
        <position position="491"/>
    </location>
</feature>
<dbReference type="GO" id="GO:0003917">
    <property type="term" value="F:DNA topoisomerase type I (single strand cut, ATP-independent) activity"/>
    <property type="evidence" value="ECO:0007669"/>
    <property type="project" value="UniProtKB-UniRule"/>
</dbReference>
<sequence length="697" mass="78074">MSKLVIVESPAKAKTIQKYLGKDYNVIASMGHIRDLPKSTIGVDIENHFKPKYINIKGKEALIKELKSAAKKSDTIYLATDPDREGEAISWHLANLLSLDTQEPNRVTFNEITKTGVKSGMEHPRQIDQNLVDAQQARRILDRIVGYKISPFLWKKVKSGLSAGRVQSVAVRLIVDREEEIRAFKVEEYWSIDAKLLPKGSRKAFDSKLHSYQGKKVDIKTEEQAKGIVGDLSACDFAVESVKKGVRKKSPAPPFTTSTLQQDASRKLGFQARRTMKAAQELYEGVEVEGQGAIGLITYMRTDSLRVSQEAQDAAEAFIRGRYGENYLPGSRRVYKSKKGAQDGHEAIRPSVPSITPEQVKSSLTGDQYKLYKLVWERFIASQMATCLLDTVSVDISAGDYLFKSSGYTVKFAGYTVLYEESRDEEEEKSGGMLPELKAHDPLGVKEITPNQHFTQPPARFTEASLIKTLEENGIGRPSTYAPTITTILSRNYVEREQKSLRPTALGEIITKVMCEQFEDIVDADFTAKMEQQLDDVEEGKTDWVNTLEKFYGGFSKTLERAEKNMDGTRIKVPDEETDVVCEKCGRKMVIKTGRFGKFLACPGYPECKNTKKIVKETGGVCPLCGGRVLEKKSKNGKVYFGCEHNPKCGFMTWDTPLTETCPKCGSTLYRKKGKAGKIYCQKPECGYEREVKKSDD</sequence>
<dbReference type="CDD" id="cd00186">
    <property type="entry name" value="TOP1Ac"/>
    <property type="match status" value="1"/>
</dbReference>
<dbReference type="PANTHER" id="PTHR42785:SF1">
    <property type="entry name" value="DNA TOPOISOMERASE"/>
    <property type="match status" value="1"/>
</dbReference>
<feature type="site" description="Interaction with DNA" evidence="10">
    <location>
        <position position="154"/>
    </location>
</feature>
<keyword evidence="14" id="KW-1185">Reference proteome</keyword>
<dbReference type="OrthoDB" id="9804262at2"/>
<evidence type="ECO:0000256" key="3">
    <source>
        <dbReference type="ARBA" id="ARBA00022723"/>
    </source>
</evidence>
<organism evidence="13 14">
    <name type="scientific">Harryflintia acetispora</name>
    <dbReference type="NCBI Taxonomy" id="1849041"/>
    <lineage>
        <taxon>Bacteria</taxon>
        <taxon>Bacillati</taxon>
        <taxon>Bacillota</taxon>
        <taxon>Clostridia</taxon>
        <taxon>Eubacteriales</taxon>
        <taxon>Oscillospiraceae</taxon>
        <taxon>Harryflintia</taxon>
    </lineage>
</organism>
<name>A0A9X8UKX8_9FIRM</name>
<dbReference type="SUPFAM" id="SSF57783">
    <property type="entry name" value="Zinc beta-ribbon"/>
    <property type="match status" value="1"/>
</dbReference>
<feature type="site" description="Interaction with DNA" evidence="10">
    <location>
        <position position="142"/>
    </location>
</feature>
<dbReference type="InterPro" id="IPR034149">
    <property type="entry name" value="TOPRIM_TopoI"/>
</dbReference>
<dbReference type="InterPro" id="IPR006171">
    <property type="entry name" value="TOPRIM_dom"/>
</dbReference>
<keyword evidence="3" id="KW-0479">Metal-binding</keyword>
<keyword evidence="4" id="KW-0863">Zinc-finger</keyword>
<evidence type="ECO:0000256" key="1">
    <source>
        <dbReference type="ARBA" id="ARBA00000213"/>
    </source>
</evidence>
<dbReference type="InterPro" id="IPR013825">
    <property type="entry name" value="Topo_IA_cen_sub2"/>
</dbReference>
<dbReference type="SUPFAM" id="SSF56712">
    <property type="entry name" value="Prokaryotic type I DNA topoisomerase"/>
    <property type="match status" value="1"/>
</dbReference>
<comment type="catalytic activity">
    <reaction evidence="1 10">
        <text>ATP-independent breakage of single-stranded DNA, followed by passage and rejoining.</text>
        <dbReference type="EC" id="5.6.2.1"/>
    </reaction>
</comment>
<dbReference type="Pfam" id="PF01131">
    <property type="entry name" value="Topoisom_bac"/>
    <property type="match status" value="1"/>
</dbReference>
<keyword evidence="9 10" id="KW-0413">Isomerase</keyword>
<keyword evidence="5" id="KW-0862">Zinc</keyword>
<dbReference type="InterPro" id="IPR013497">
    <property type="entry name" value="Topo_IA_cen"/>
</dbReference>
<dbReference type="InterPro" id="IPR028612">
    <property type="entry name" value="Topoisom_1_IA"/>
</dbReference>
<evidence type="ECO:0000256" key="10">
    <source>
        <dbReference type="HAMAP-Rule" id="MF_00952"/>
    </source>
</evidence>
<comment type="subunit">
    <text evidence="10">Monomer.</text>
</comment>
<feature type="site" description="Interaction with DNA" evidence="10">
    <location>
        <position position="138"/>
    </location>
</feature>
<dbReference type="PRINTS" id="PR00417">
    <property type="entry name" value="PRTPISMRASEI"/>
</dbReference>
<dbReference type="InterPro" id="IPR013824">
    <property type="entry name" value="Topo_IA_cen_sub1"/>
</dbReference>
<dbReference type="InterPro" id="IPR000380">
    <property type="entry name" value="Topo_IA"/>
</dbReference>
<evidence type="ECO:0000256" key="5">
    <source>
        <dbReference type="ARBA" id="ARBA00022833"/>
    </source>
</evidence>
<dbReference type="SMART" id="SM00436">
    <property type="entry name" value="TOP1Bc"/>
    <property type="match status" value="1"/>
</dbReference>
<dbReference type="InterPro" id="IPR013498">
    <property type="entry name" value="Topo_IA_Znf"/>
</dbReference>
<dbReference type="PROSITE" id="PS00396">
    <property type="entry name" value="TOPO_IA_1"/>
    <property type="match status" value="1"/>
</dbReference>
<feature type="region of interest" description="Interaction with DNA" evidence="10">
    <location>
        <begin position="162"/>
        <end position="167"/>
    </location>
</feature>
<dbReference type="HAMAP" id="MF_00952">
    <property type="entry name" value="Topoisom_1_prok"/>
    <property type="match status" value="1"/>
</dbReference>
<accession>A0A9X8UKX8</accession>
<dbReference type="EC" id="5.6.2.1" evidence="10"/>
<dbReference type="GO" id="GO:0008270">
    <property type="term" value="F:zinc ion binding"/>
    <property type="evidence" value="ECO:0007669"/>
    <property type="project" value="UniProtKB-KW"/>
</dbReference>
<dbReference type="InterPro" id="IPR023406">
    <property type="entry name" value="Topo_IA_AS"/>
</dbReference>
<dbReference type="PROSITE" id="PS52039">
    <property type="entry name" value="TOPO_IA_2"/>
    <property type="match status" value="1"/>
</dbReference>
<dbReference type="InterPro" id="IPR005733">
    <property type="entry name" value="TopoI_bac-type"/>
</dbReference>
<comment type="similarity">
    <text evidence="2 10">Belongs to the type IA topoisomerase family.</text>
</comment>
<comment type="function">
    <text evidence="10">Releases the supercoiling and torsional tension of DNA, which is introduced during the DNA replication and transcription, by transiently cleaving and rejoining one strand of the DNA duplex. Introduces a single-strand break via transesterification at a target site in duplex DNA. The scissile phosphodiester is attacked by the catalytic tyrosine of the enzyme, resulting in the formation of a DNA-(5'-phosphotyrosyl)-enzyme intermediate and the expulsion of a 3'-OH DNA strand. The free DNA strand then undergoes passage around the unbroken strand, thus removing DNA supercoils. Finally, in the religation step, the DNA 3'-OH attacks the covalent intermediate to expel the active-site tyrosine and restore the DNA phosphodiester backbone.</text>
</comment>
<gene>
    <name evidence="10" type="primary">topA</name>
    <name evidence="13" type="ORF">EDD78_102313</name>
</gene>
<dbReference type="AlphaFoldDB" id="A0A9X8UKX8"/>
<evidence type="ECO:0000256" key="2">
    <source>
        <dbReference type="ARBA" id="ARBA00009446"/>
    </source>
</evidence>
<dbReference type="Proteomes" id="UP000294682">
    <property type="component" value="Unassembled WGS sequence"/>
</dbReference>
<dbReference type="PROSITE" id="PS50880">
    <property type="entry name" value="TOPRIM"/>
    <property type="match status" value="1"/>
</dbReference>
<dbReference type="Gene3D" id="1.10.290.10">
    <property type="entry name" value="Topoisomerase I, domain 4"/>
    <property type="match status" value="1"/>
</dbReference>
<feature type="domain" description="Toprim" evidence="11">
    <location>
        <begin position="2"/>
        <end position="112"/>
    </location>
</feature>
<comment type="caution">
    <text evidence="13">The sequence shown here is derived from an EMBL/GenBank/DDBJ whole genome shotgun (WGS) entry which is preliminary data.</text>
</comment>
<evidence type="ECO:0000256" key="8">
    <source>
        <dbReference type="ARBA" id="ARBA00023125"/>
    </source>
</evidence>
<dbReference type="Gene3D" id="1.10.460.10">
    <property type="entry name" value="Topoisomerase I, domain 2"/>
    <property type="match status" value="1"/>
</dbReference>
<evidence type="ECO:0000259" key="12">
    <source>
        <dbReference type="PROSITE" id="PS52039"/>
    </source>
</evidence>
<proteinExistence type="inferred from homology"/>
<keyword evidence="7 10" id="KW-0799">Topoisomerase</keyword>
<dbReference type="CDD" id="cd03363">
    <property type="entry name" value="TOPRIM_TopoIA_TopoI"/>
    <property type="match status" value="1"/>
</dbReference>
<dbReference type="SMART" id="SM00493">
    <property type="entry name" value="TOPRIM"/>
    <property type="match status" value="1"/>
</dbReference>
<dbReference type="InterPro" id="IPR003602">
    <property type="entry name" value="Topo_IA_DNA-bd_dom"/>
</dbReference>
<dbReference type="EMBL" id="SLUK01000002">
    <property type="protein sequence ID" value="TCL44687.1"/>
    <property type="molecule type" value="Genomic_DNA"/>
</dbReference>
<dbReference type="InterPro" id="IPR013826">
    <property type="entry name" value="Topo_IA_cen_sub3"/>
</dbReference>
<dbReference type="GO" id="GO:0003677">
    <property type="term" value="F:DNA binding"/>
    <property type="evidence" value="ECO:0007669"/>
    <property type="project" value="UniProtKB-KW"/>
</dbReference>
<dbReference type="NCBIfam" id="TIGR01051">
    <property type="entry name" value="topA_bact"/>
    <property type="match status" value="1"/>
</dbReference>
<feature type="site" description="Interaction with DNA" evidence="10">
    <location>
        <position position="301"/>
    </location>
</feature>
<dbReference type="InterPro" id="IPR003601">
    <property type="entry name" value="Topo_IA_2"/>
</dbReference>
<evidence type="ECO:0000313" key="13">
    <source>
        <dbReference type="EMBL" id="TCL44687.1"/>
    </source>
</evidence>
<dbReference type="GO" id="GO:0006265">
    <property type="term" value="P:DNA topological change"/>
    <property type="evidence" value="ECO:0007669"/>
    <property type="project" value="UniProtKB-UniRule"/>
</dbReference>
<dbReference type="Gene3D" id="3.30.65.10">
    <property type="entry name" value="Bacterial Topoisomerase I, domain 1"/>
    <property type="match status" value="1"/>
</dbReference>
<dbReference type="SMART" id="SM00437">
    <property type="entry name" value="TOP1Ac"/>
    <property type="match status" value="1"/>
</dbReference>
<evidence type="ECO:0000256" key="9">
    <source>
        <dbReference type="ARBA" id="ARBA00023235"/>
    </source>
</evidence>
<feature type="domain" description="Topo IA-type catalytic" evidence="12">
    <location>
        <begin position="128"/>
        <end position="559"/>
    </location>
</feature>
<dbReference type="RefSeq" id="WP_079699256.1">
    <property type="nucleotide sequence ID" value="NZ_JADNAH010000001.1"/>
</dbReference>
<feature type="site" description="Interaction with DNA" evidence="10">
    <location>
        <position position="32"/>
    </location>
</feature>
<dbReference type="GO" id="GO:0005694">
    <property type="term" value="C:chromosome"/>
    <property type="evidence" value="ECO:0007669"/>
    <property type="project" value="InterPro"/>
</dbReference>
<dbReference type="InterPro" id="IPR023405">
    <property type="entry name" value="Topo_IA_core_domain"/>
</dbReference>
<evidence type="ECO:0000259" key="11">
    <source>
        <dbReference type="PROSITE" id="PS50880"/>
    </source>
</evidence>
<evidence type="ECO:0000256" key="6">
    <source>
        <dbReference type="ARBA" id="ARBA00022842"/>
    </source>
</evidence>
<dbReference type="Gene3D" id="2.70.20.10">
    <property type="entry name" value="Topoisomerase I, domain 3"/>
    <property type="match status" value="1"/>
</dbReference>
<evidence type="ECO:0000256" key="7">
    <source>
        <dbReference type="ARBA" id="ARBA00023029"/>
    </source>
</evidence>
<keyword evidence="6" id="KW-0460">Magnesium</keyword>
<keyword evidence="8 10" id="KW-0238">DNA-binding</keyword>
<dbReference type="PANTHER" id="PTHR42785">
    <property type="entry name" value="DNA TOPOISOMERASE, TYPE IA, CORE"/>
    <property type="match status" value="1"/>
</dbReference>
<feature type="active site" description="O-(5'-phospho-DNA)-tyrosine intermediate" evidence="10">
    <location>
        <position position="299"/>
    </location>
</feature>
<protein>
    <recommendedName>
        <fullName evidence="10">DNA topoisomerase 1</fullName>
        <ecNumber evidence="10">5.6.2.1</ecNumber>
    </recommendedName>
    <alternativeName>
        <fullName evidence="10">DNA topoisomerase I</fullName>
    </alternativeName>
</protein>
<feature type="site" description="Interaction with DNA" evidence="10">
    <location>
        <position position="147"/>
    </location>
</feature>